<evidence type="ECO:0000313" key="3">
    <source>
        <dbReference type="Proteomes" id="UP000617340"/>
    </source>
</evidence>
<comment type="caution">
    <text evidence="2">The sequence shown here is derived from an EMBL/GenBank/DDBJ whole genome shotgun (WGS) entry which is preliminary data.</text>
</comment>
<proteinExistence type="predicted"/>
<name>A0A834NB89_VESGE</name>
<dbReference type="AlphaFoldDB" id="A0A834NB89"/>
<sequence length="139" mass="15805">MVRGPGIQGRCSSRRGWHFSQQTASTRSSTIVGGDNAKVAIALGAIPLPSDPPITMDYFRESQCRRIVAADDDDDDDDDDTKEEEEEEEEEEEKEEEEEEDDQRRIRRMITTKGSLVRGNDVTKISCECYIIRTITYDP</sequence>
<feature type="region of interest" description="Disordered" evidence="1">
    <location>
        <begin position="66"/>
        <end position="105"/>
    </location>
</feature>
<dbReference type="Proteomes" id="UP000617340">
    <property type="component" value="Unassembled WGS sequence"/>
</dbReference>
<feature type="compositionally biased region" description="Polar residues" evidence="1">
    <location>
        <begin position="19"/>
        <end position="30"/>
    </location>
</feature>
<dbReference type="EMBL" id="JACSDZ010000006">
    <property type="protein sequence ID" value="KAF7401088.1"/>
    <property type="molecule type" value="Genomic_DNA"/>
</dbReference>
<evidence type="ECO:0000256" key="1">
    <source>
        <dbReference type="SAM" id="MobiDB-lite"/>
    </source>
</evidence>
<evidence type="ECO:0000313" key="2">
    <source>
        <dbReference type="EMBL" id="KAF7401088.1"/>
    </source>
</evidence>
<feature type="region of interest" description="Disordered" evidence="1">
    <location>
        <begin position="1"/>
        <end position="30"/>
    </location>
</feature>
<gene>
    <name evidence="2" type="ORF">HZH68_006908</name>
</gene>
<protein>
    <submittedName>
        <fullName evidence="2">Uncharacterized protein</fullName>
    </submittedName>
</protein>
<dbReference type="Gene3D" id="3.30.70.2850">
    <property type="match status" value="1"/>
</dbReference>
<keyword evidence="3" id="KW-1185">Reference proteome</keyword>
<accession>A0A834NB89</accession>
<organism evidence="2 3">
    <name type="scientific">Vespula germanica</name>
    <name type="common">German yellow jacket</name>
    <name type="synonym">Paravespula germanica</name>
    <dbReference type="NCBI Taxonomy" id="30212"/>
    <lineage>
        <taxon>Eukaryota</taxon>
        <taxon>Metazoa</taxon>
        <taxon>Ecdysozoa</taxon>
        <taxon>Arthropoda</taxon>
        <taxon>Hexapoda</taxon>
        <taxon>Insecta</taxon>
        <taxon>Pterygota</taxon>
        <taxon>Neoptera</taxon>
        <taxon>Endopterygota</taxon>
        <taxon>Hymenoptera</taxon>
        <taxon>Apocrita</taxon>
        <taxon>Aculeata</taxon>
        <taxon>Vespoidea</taxon>
        <taxon>Vespidae</taxon>
        <taxon>Vespinae</taxon>
        <taxon>Vespula</taxon>
    </lineage>
</organism>
<reference evidence="2" key="1">
    <citation type="journal article" date="2020" name="G3 (Bethesda)">
        <title>High-Quality Assemblies for Three Invasive Social Wasps from the &lt;i&gt;Vespula&lt;/i&gt; Genus.</title>
        <authorList>
            <person name="Harrop T.W.R."/>
            <person name="Guhlin J."/>
            <person name="McLaughlin G.M."/>
            <person name="Permina E."/>
            <person name="Stockwell P."/>
            <person name="Gilligan J."/>
            <person name="Le Lec M.F."/>
            <person name="Gruber M.A.M."/>
            <person name="Quinn O."/>
            <person name="Lovegrove M."/>
            <person name="Duncan E.J."/>
            <person name="Remnant E.J."/>
            <person name="Van Eeckhoven J."/>
            <person name="Graham B."/>
            <person name="Knapp R.A."/>
            <person name="Langford K.W."/>
            <person name="Kronenberg Z."/>
            <person name="Press M.O."/>
            <person name="Eacker S.M."/>
            <person name="Wilson-Rankin E.E."/>
            <person name="Purcell J."/>
            <person name="Lester P.J."/>
            <person name="Dearden P.K."/>
        </authorList>
    </citation>
    <scope>NUCLEOTIDE SEQUENCE</scope>
    <source>
        <strain evidence="2">Linc-1</strain>
    </source>
</reference>
<feature type="compositionally biased region" description="Acidic residues" evidence="1">
    <location>
        <begin position="70"/>
        <end position="101"/>
    </location>
</feature>